<evidence type="ECO:0000256" key="2">
    <source>
        <dbReference type="ARBA" id="ARBA00022679"/>
    </source>
</evidence>
<dbReference type="InterPro" id="IPR000577">
    <property type="entry name" value="Carb_kinase_FGGY"/>
</dbReference>
<dbReference type="InterPro" id="IPR050406">
    <property type="entry name" value="FGGY_Carb_Kinase"/>
</dbReference>
<sequence>MAPVPPPCILAVDLGGSSLRCALIGPDGAVLALQATRHSLGREADAEAWWQGLRDGAAALRRDAPADFAGIAAVAISAFTRSLVLVDAAGAPTRPALLFTDARAAEAVPGLQAGLPEGHAEAPQINAFHPLARLAWLREADPAALARSVAVLEPKDFLNARLTGRIASDRVSSARLAAAASLLPGIGLPESLLPPLLRPTDILGHVQPGAIDGLGPVPVLAMANDTWAAVAGLGALRDGEAYCISGTTEVLGLLHHAPATAPGLLTVDWDGLFQIGGPSQHGADALAWLAGLGVEVGRGDPPPGDPIPLLFLPTLAGERVPHWDPELRGAFLGLRRDHSAADLARAVMQGIAFNNRTVLLRAEAAAGRQASALRLGGGGATPGWAQIRADVLGREVLLPATAEPGLLGAAIVAFAALEGVSLAAMQDRLARPAARFQPDPARHAMAARLHATFQAAEAAVAPISRLLA</sequence>
<dbReference type="RefSeq" id="WP_216873237.1">
    <property type="nucleotide sequence ID" value="NZ_JAERQM010000001.1"/>
</dbReference>
<keyword evidence="8" id="KW-1185">Reference proteome</keyword>
<dbReference type="InterPro" id="IPR018485">
    <property type="entry name" value="FGGY_C"/>
</dbReference>
<dbReference type="PANTHER" id="PTHR43095">
    <property type="entry name" value="SUGAR KINASE"/>
    <property type="match status" value="1"/>
</dbReference>
<evidence type="ECO:0000313" key="7">
    <source>
        <dbReference type="EMBL" id="MBU8542950.1"/>
    </source>
</evidence>
<gene>
    <name evidence="7" type="ORF">JJQ90_04500</name>
</gene>
<keyword evidence="3 4" id="KW-0418">Kinase</keyword>
<protein>
    <submittedName>
        <fullName evidence="7">FGGY-family carbohydrate kinase</fullName>
    </submittedName>
</protein>
<reference evidence="7 8" key="1">
    <citation type="submission" date="2021-01" db="EMBL/GenBank/DDBJ databases">
        <title>Roseomonas sp. nov, a bacterium isolated from an oil production mixture in Yumen Oilfield.</title>
        <authorList>
            <person name="Wu D."/>
        </authorList>
    </citation>
    <scope>NUCLEOTIDE SEQUENCE [LARGE SCALE GENOMIC DNA]</scope>
    <source>
        <strain evidence="7 8">ROY-5-3</strain>
    </source>
</reference>
<accession>A0ABS6H6G9</accession>
<comment type="similarity">
    <text evidence="1 4">Belongs to the FGGY kinase family.</text>
</comment>
<dbReference type="PANTHER" id="PTHR43095:SF5">
    <property type="entry name" value="XYLULOSE KINASE"/>
    <property type="match status" value="1"/>
</dbReference>
<comment type="caution">
    <text evidence="7">The sequence shown here is derived from an EMBL/GenBank/DDBJ whole genome shotgun (WGS) entry which is preliminary data.</text>
</comment>
<dbReference type="PIRSF" id="PIRSF000538">
    <property type="entry name" value="GlpK"/>
    <property type="match status" value="1"/>
</dbReference>
<evidence type="ECO:0000256" key="1">
    <source>
        <dbReference type="ARBA" id="ARBA00009156"/>
    </source>
</evidence>
<evidence type="ECO:0000313" key="8">
    <source>
        <dbReference type="Proteomes" id="UP000689967"/>
    </source>
</evidence>
<evidence type="ECO:0000256" key="4">
    <source>
        <dbReference type="RuleBase" id="RU003733"/>
    </source>
</evidence>
<proteinExistence type="inferred from homology"/>
<feature type="domain" description="Carbohydrate kinase FGGY C-terminal" evidence="6">
    <location>
        <begin position="308"/>
        <end position="416"/>
    </location>
</feature>
<dbReference type="Pfam" id="PF02782">
    <property type="entry name" value="FGGY_C"/>
    <property type="match status" value="1"/>
</dbReference>
<dbReference type="InterPro" id="IPR018483">
    <property type="entry name" value="Carb_kinase_FGGY_CS"/>
</dbReference>
<organism evidence="7 8">
    <name type="scientific">Falsiroseomonas oleicola</name>
    <dbReference type="NCBI Taxonomy" id="2801474"/>
    <lineage>
        <taxon>Bacteria</taxon>
        <taxon>Pseudomonadati</taxon>
        <taxon>Pseudomonadota</taxon>
        <taxon>Alphaproteobacteria</taxon>
        <taxon>Acetobacterales</taxon>
        <taxon>Roseomonadaceae</taxon>
        <taxon>Falsiroseomonas</taxon>
    </lineage>
</organism>
<feature type="domain" description="Carbohydrate kinase FGGY N-terminal" evidence="5">
    <location>
        <begin position="9"/>
        <end position="232"/>
    </location>
</feature>
<evidence type="ECO:0000259" key="5">
    <source>
        <dbReference type="Pfam" id="PF00370"/>
    </source>
</evidence>
<dbReference type="PROSITE" id="PS00445">
    <property type="entry name" value="FGGY_KINASES_2"/>
    <property type="match status" value="1"/>
</dbReference>
<dbReference type="GO" id="GO:0016301">
    <property type="term" value="F:kinase activity"/>
    <property type="evidence" value="ECO:0007669"/>
    <property type="project" value="UniProtKB-KW"/>
</dbReference>
<dbReference type="Proteomes" id="UP000689967">
    <property type="component" value="Unassembled WGS sequence"/>
</dbReference>
<keyword evidence="2 4" id="KW-0808">Transferase</keyword>
<evidence type="ECO:0000259" key="6">
    <source>
        <dbReference type="Pfam" id="PF02782"/>
    </source>
</evidence>
<evidence type="ECO:0000256" key="3">
    <source>
        <dbReference type="ARBA" id="ARBA00022777"/>
    </source>
</evidence>
<dbReference type="InterPro" id="IPR018484">
    <property type="entry name" value="FGGY_N"/>
</dbReference>
<dbReference type="Pfam" id="PF00370">
    <property type="entry name" value="FGGY_N"/>
    <property type="match status" value="1"/>
</dbReference>
<dbReference type="EMBL" id="JAERQM010000001">
    <property type="protein sequence ID" value="MBU8542950.1"/>
    <property type="molecule type" value="Genomic_DNA"/>
</dbReference>
<name>A0ABS6H6G9_9PROT</name>